<evidence type="ECO:0000256" key="5">
    <source>
        <dbReference type="ARBA" id="ARBA00013029"/>
    </source>
</evidence>
<dbReference type="AlphaFoldDB" id="A0A0L0FLY1"/>
<evidence type="ECO:0000259" key="13">
    <source>
        <dbReference type="Pfam" id="PF01266"/>
    </source>
</evidence>
<dbReference type="EC" id="1.1.5.3" evidence="5 11"/>
<dbReference type="InterPro" id="IPR031656">
    <property type="entry name" value="DAO_C"/>
</dbReference>
<evidence type="ECO:0000256" key="9">
    <source>
        <dbReference type="ARBA" id="ARBA00023002"/>
    </source>
</evidence>
<dbReference type="SUPFAM" id="SSF54373">
    <property type="entry name" value="FAD-linked reductases, C-terminal domain"/>
    <property type="match status" value="1"/>
</dbReference>
<comment type="pathway">
    <text evidence="3">Polyol metabolism; glycerol degradation via glycerol kinase pathway; glycerone phosphate from sn-glycerol 3-phosphate (anaerobic route): step 1/1.</text>
</comment>
<dbReference type="GO" id="GO:0006072">
    <property type="term" value="P:glycerol-3-phosphate metabolic process"/>
    <property type="evidence" value="ECO:0007669"/>
    <property type="project" value="UniProtKB-UniRule"/>
</dbReference>
<evidence type="ECO:0000256" key="10">
    <source>
        <dbReference type="ARBA" id="ARBA00023128"/>
    </source>
</evidence>
<keyword evidence="12" id="KW-0812">Transmembrane</keyword>
<comment type="catalytic activity">
    <reaction evidence="11">
        <text>a quinone + sn-glycerol 3-phosphate = dihydroxyacetone phosphate + a quinol</text>
        <dbReference type="Rhea" id="RHEA:18977"/>
        <dbReference type="ChEBI" id="CHEBI:24646"/>
        <dbReference type="ChEBI" id="CHEBI:57597"/>
        <dbReference type="ChEBI" id="CHEBI:57642"/>
        <dbReference type="ChEBI" id="CHEBI:132124"/>
        <dbReference type="EC" id="1.1.5.3"/>
    </reaction>
</comment>
<dbReference type="PRINTS" id="PR01001">
    <property type="entry name" value="FADG3PDH"/>
</dbReference>
<dbReference type="InterPro" id="IPR038299">
    <property type="entry name" value="DAO_C_sf"/>
</dbReference>
<organism evidence="15 16">
    <name type="scientific">Sphaeroforma arctica JP610</name>
    <dbReference type="NCBI Taxonomy" id="667725"/>
    <lineage>
        <taxon>Eukaryota</taxon>
        <taxon>Ichthyosporea</taxon>
        <taxon>Ichthyophonida</taxon>
        <taxon>Sphaeroforma</taxon>
    </lineage>
</organism>
<feature type="domain" description="FAD dependent oxidoreductase" evidence="13">
    <location>
        <begin position="65"/>
        <end position="433"/>
    </location>
</feature>
<dbReference type="PROSITE" id="PS00977">
    <property type="entry name" value="FAD_G3PDH_1"/>
    <property type="match status" value="1"/>
</dbReference>
<evidence type="ECO:0000256" key="4">
    <source>
        <dbReference type="ARBA" id="ARBA00007330"/>
    </source>
</evidence>
<keyword evidence="8" id="KW-0809">Transit peptide</keyword>
<dbReference type="STRING" id="667725.A0A0L0FLY1"/>
<evidence type="ECO:0000313" key="15">
    <source>
        <dbReference type="EMBL" id="KNC77028.1"/>
    </source>
</evidence>
<dbReference type="OrthoDB" id="264015at2759"/>
<accession>A0A0L0FLY1</accession>
<sequence length="601" mass="65560">MPALRKIAKYGMYGTGAVAVGASVALGMGLLKKESSDDVTEEFVTSKTVTSREQSIKQLKERKFDVLVVGGGATGSGCALDATTRGLSTALVERADFASGTSSRSTKLIHGGVRYLEKAVFQLDLGQLQLVFEALHERKAMIDHAPHLAHPLAIITPCYKWWEVPYFWAGMKAYDFVAGTQGLFWSSLMTARSASRVFPTLSDVRDGGDRLCGAIVYYDGQMDDARMNLAIATTAVRAGATVANYTEVLKLEKDANGKITGAIAKDLETGEEFRIQAKSIINAAGPFVDALRSMDTPDVPKIVAPSSGVHVTLPDFYSPQDMGLIVPKTEDGRVVFMLPWQGHTIAGTTDTACDLTMEPKGSEEEVAFILKAIKDYLTVDVRKEDLLSVWSGIRPLASDPSAGNTENISRDHVVFADASGLVTITGGKWTTYRLMAEDAVNKAIEQCNLVTPRECQTANIKLTGAVGYKPTTFTEIAQSYTVPHRPGHIDTQVAKHLATAYGTKSFEVTKIAEDRKLGQRLVRGHPYIEAEVVFSVKDEMCRTISDFIARRTRLAFLDTRATSMTIDRVGELMAAELGWDDAKLKQEISNARSFLKSFQLE</sequence>
<evidence type="ECO:0000256" key="1">
    <source>
        <dbReference type="ARBA" id="ARBA00001974"/>
    </source>
</evidence>
<comment type="cofactor">
    <cofactor evidence="1 11">
        <name>FAD</name>
        <dbReference type="ChEBI" id="CHEBI:57692"/>
    </cofactor>
</comment>
<dbReference type="SUPFAM" id="SSF51905">
    <property type="entry name" value="FAD/NAD(P)-binding domain"/>
    <property type="match status" value="1"/>
</dbReference>
<evidence type="ECO:0000256" key="11">
    <source>
        <dbReference type="RuleBase" id="RU361217"/>
    </source>
</evidence>
<evidence type="ECO:0000313" key="16">
    <source>
        <dbReference type="Proteomes" id="UP000054560"/>
    </source>
</evidence>
<gene>
    <name evidence="15" type="ORF">SARC_10500</name>
</gene>
<evidence type="ECO:0000256" key="2">
    <source>
        <dbReference type="ARBA" id="ARBA00004173"/>
    </source>
</evidence>
<dbReference type="InterPro" id="IPR006076">
    <property type="entry name" value="FAD-dep_OxRdtase"/>
</dbReference>
<dbReference type="InterPro" id="IPR000447">
    <property type="entry name" value="G3P_DH_FAD-dep"/>
</dbReference>
<keyword evidence="10" id="KW-0496">Mitochondrion</keyword>
<keyword evidence="16" id="KW-1185">Reference proteome</keyword>
<proteinExistence type="inferred from homology"/>
<evidence type="ECO:0000256" key="3">
    <source>
        <dbReference type="ARBA" id="ARBA00005157"/>
    </source>
</evidence>
<keyword evidence="12" id="KW-1133">Transmembrane helix</keyword>
<name>A0A0L0FLY1_9EUKA</name>
<evidence type="ECO:0000259" key="14">
    <source>
        <dbReference type="Pfam" id="PF16901"/>
    </source>
</evidence>
<feature type="domain" description="Alpha-glycerophosphate oxidase C-terminal" evidence="14">
    <location>
        <begin position="455"/>
        <end position="583"/>
    </location>
</feature>
<dbReference type="GO" id="GO:0004368">
    <property type="term" value="F:glycerol-3-phosphate dehydrogenase (quinone) activity"/>
    <property type="evidence" value="ECO:0007669"/>
    <property type="project" value="UniProtKB-EC"/>
</dbReference>
<keyword evidence="9 11" id="KW-0560">Oxidoreductase</keyword>
<dbReference type="InterPro" id="IPR036188">
    <property type="entry name" value="FAD/NAD-bd_sf"/>
</dbReference>
<comment type="subcellular location">
    <subcellularLocation>
        <location evidence="2">Mitochondrion</location>
    </subcellularLocation>
</comment>
<dbReference type="Gene3D" id="3.30.9.10">
    <property type="entry name" value="D-Amino Acid Oxidase, subunit A, domain 2"/>
    <property type="match status" value="1"/>
</dbReference>
<protein>
    <recommendedName>
        <fullName evidence="5 11">Glycerol-3-phosphate dehydrogenase</fullName>
        <ecNumber evidence="5 11">1.1.5.3</ecNumber>
    </recommendedName>
</protein>
<dbReference type="Gene3D" id="1.10.8.870">
    <property type="entry name" value="Alpha-glycerophosphate oxidase, cap domain"/>
    <property type="match status" value="1"/>
</dbReference>
<dbReference type="PANTHER" id="PTHR11985">
    <property type="entry name" value="GLYCEROL-3-PHOSPHATE DEHYDROGENASE"/>
    <property type="match status" value="1"/>
</dbReference>
<dbReference type="RefSeq" id="XP_014150930.1">
    <property type="nucleotide sequence ID" value="XM_014295455.1"/>
</dbReference>
<dbReference type="Proteomes" id="UP000054560">
    <property type="component" value="Unassembled WGS sequence"/>
</dbReference>
<dbReference type="PANTHER" id="PTHR11985:SF15">
    <property type="entry name" value="GLYCEROL-3-PHOSPHATE DEHYDROGENASE, MITOCHONDRIAL"/>
    <property type="match status" value="1"/>
</dbReference>
<dbReference type="PROSITE" id="PS00978">
    <property type="entry name" value="FAD_G3PDH_2"/>
    <property type="match status" value="1"/>
</dbReference>
<evidence type="ECO:0000256" key="12">
    <source>
        <dbReference type="SAM" id="Phobius"/>
    </source>
</evidence>
<keyword evidence="6 11" id="KW-0285">Flavoprotein</keyword>
<dbReference type="GeneID" id="25911004"/>
<keyword evidence="7" id="KW-0274">FAD</keyword>
<keyword evidence="12" id="KW-0472">Membrane</keyword>
<feature type="transmembrane region" description="Helical" evidence="12">
    <location>
        <begin position="12"/>
        <end position="31"/>
    </location>
</feature>
<dbReference type="Pfam" id="PF01266">
    <property type="entry name" value="DAO"/>
    <property type="match status" value="1"/>
</dbReference>
<dbReference type="GO" id="GO:0005739">
    <property type="term" value="C:mitochondrion"/>
    <property type="evidence" value="ECO:0007669"/>
    <property type="project" value="UniProtKB-SubCell"/>
</dbReference>
<dbReference type="FunFam" id="1.10.8.870:FF:000004">
    <property type="entry name" value="Glycerol-3-phosphate dehydrogenase"/>
    <property type="match status" value="1"/>
</dbReference>
<evidence type="ECO:0000256" key="8">
    <source>
        <dbReference type="ARBA" id="ARBA00022946"/>
    </source>
</evidence>
<reference evidence="15 16" key="1">
    <citation type="submission" date="2011-02" db="EMBL/GenBank/DDBJ databases">
        <title>The Genome Sequence of Sphaeroforma arctica JP610.</title>
        <authorList>
            <consortium name="The Broad Institute Genome Sequencing Platform"/>
            <person name="Russ C."/>
            <person name="Cuomo C."/>
            <person name="Young S.K."/>
            <person name="Zeng Q."/>
            <person name="Gargeya S."/>
            <person name="Alvarado L."/>
            <person name="Berlin A."/>
            <person name="Chapman S.B."/>
            <person name="Chen Z."/>
            <person name="Freedman E."/>
            <person name="Gellesch M."/>
            <person name="Goldberg J."/>
            <person name="Griggs A."/>
            <person name="Gujja S."/>
            <person name="Heilman E."/>
            <person name="Heiman D."/>
            <person name="Howarth C."/>
            <person name="Mehta T."/>
            <person name="Neiman D."/>
            <person name="Pearson M."/>
            <person name="Roberts A."/>
            <person name="Saif S."/>
            <person name="Shea T."/>
            <person name="Shenoy N."/>
            <person name="Sisk P."/>
            <person name="Stolte C."/>
            <person name="Sykes S."/>
            <person name="White J."/>
            <person name="Yandava C."/>
            <person name="Burger G."/>
            <person name="Gray M.W."/>
            <person name="Holland P.W.H."/>
            <person name="King N."/>
            <person name="Lang F.B.F."/>
            <person name="Roger A.J."/>
            <person name="Ruiz-Trillo I."/>
            <person name="Haas B."/>
            <person name="Nusbaum C."/>
            <person name="Birren B."/>
        </authorList>
    </citation>
    <scope>NUCLEOTIDE SEQUENCE [LARGE SCALE GENOMIC DNA]</scope>
    <source>
        <strain evidence="15 16">JP610</strain>
    </source>
</reference>
<evidence type="ECO:0000256" key="7">
    <source>
        <dbReference type="ARBA" id="ARBA00022827"/>
    </source>
</evidence>
<comment type="similarity">
    <text evidence="4 11">Belongs to the FAD-dependent glycerol-3-phosphate dehydrogenase family.</text>
</comment>
<evidence type="ECO:0000256" key="6">
    <source>
        <dbReference type="ARBA" id="ARBA00022630"/>
    </source>
</evidence>
<dbReference type="Pfam" id="PF16901">
    <property type="entry name" value="DAO_C"/>
    <property type="match status" value="1"/>
</dbReference>
<dbReference type="EMBL" id="KQ242868">
    <property type="protein sequence ID" value="KNC77028.1"/>
    <property type="molecule type" value="Genomic_DNA"/>
</dbReference>
<dbReference type="eggNOG" id="KOG0042">
    <property type="taxonomic scope" value="Eukaryota"/>
</dbReference>
<dbReference type="Gene3D" id="3.50.50.60">
    <property type="entry name" value="FAD/NAD(P)-binding domain"/>
    <property type="match status" value="1"/>
</dbReference>